<organism evidence="2 3">
    <name type="scientific">Malus baccata</name>
    <name type="common">Siberian crab apple</name>
    <name type="synonym">Pyrus baccata</name>
    <dbReference type="NCBI Taxonomy" id="106549"/>
    <lineage>
        <taxon>Eukaryota</taxon>
        <taxon>Viridiplantae</taxon>
        <taxon>Streptophyta</taxon>
        <taxon>Embryophyta</taxon>
        <taxon>Tracheophyta</taxon>
        <taxon>Spermatophyta</taxon>
        <taxon>Magnoliopsida</taxon>
        <taxon>eudicotyledons</taxon>
        <taxon>Gunneridae</taxon>
        <taxon>Pentapetalae</taxon>
        <taxon>rosids</taxon>
        <taxon>fabids</taxon>
        <taxon>Rosales</taxon>
        <taxon>Rosaceae</taxon>
        <taxon>Amygdaloideae</taxon>
        <taxon>Maleae</taxon>
        <taxon>Malus</taxon>
    </lineage>
</organism>
<dbReference type="EMBL" id="VIEB01000437">
    <property type="protein sequence ID" value="TQD90953.1"/>
    <property type="molecule type" value="Genomic_DNA"/>
</dbReference>
<dbReference type="InterPro" id="IPR053237">
    <property type="entry name" value="Natterin_C"/>
</dbReference>
<comment type="caution">
    <text evidence="2">The sequence shown here is derived from an EMBL/GenBank/DDBJ whole genome shotgun (WGS) entry which is preliminary data.</text>
</comment>
<evidence type="ECO:0000313" key="3">
    <source>
        <dbReference type="Proteomes" id="UP000315295"/>
    </source>
</evidence>
<gene>
    <name evidence="2" type="ORF">C1H46_023474</name>
</gene>
<feature type="domain" description="Agglutinin" evidence="1">
    <location>
        <begin position="163"/>
        <end position="263"/>
    </location>
</feature>
<dbReference type="Gene3D" id="2.80.10.50">
    <property type="match status" value="2"/>
</dbReference>
<feature type="domain" description="Agglutinin" evidence="1">
    <location>
        <begin position="3"/>
        <end position="158"/>
    </location>
</feature>
<dbReference type="InterPro" id="IPR008998">
    <property type="entry name" value="Agglutinin"/>
</dbReference>
<evidence type="ECO:0000259" key="1">
    <source>
        <dbReference type="SMART" id="SM00791"/>
    </source>
</evidence>
<dbReference type="PANTHER" id="PTHR39244">
    <property type="entry name" value="NATTERIN-4"/>
    <property type="match status" value="1"/>
</dbReference>
<sequence>MAPELPRYVVLQSRYNAKYLSYVKEDDKIHGFLKFSEEEVVSLYAKFHVEMAKSSGATKGLEHIRCYYNNKYWVRRSQTHNWIVAGADEPHKDEFKWSCTLFEPVYVDEHNSAQGVRFRHVQLRNYACLWCNGPPYKSCLIAASGASSELCDACLIVDWESLLVLPKHIVLKGNNGKYLNTVDLAVPVCIKSDRYGKFWRRSPTWIWPDSELHDNENNKDMFWPVKLDGKFLALRNLGNNFFCKSLTTEGKYNCLNAAVPTIT</sequence>
<accession>A0A540LWR7</accession>
<dbReference type="SMART" id="SM00791">
    <property type="entry name" value="Agglutinin"/>
    <property type="match status" value="2"/>
</dbReference>
<dbReference type="InterPro" id="IPR036242">
    <property type="entry name" value="Agglutinin_dom_sf"/>
</dbReference>
<reference evidence="2 3" key="1">
    <citation type="journal article" date="2019" name="G3 (Bethesda)">
        <title>Sequencing of a Wild Apple (Malus baccata) Genome Unravels the Differences Between Cultivated and Wild Apple Species Regarding Disease Resistance and Cold Tolerance.</title>
        <authorList>
            <person name="Chen X."/>
        </authorList>
    </citation>
    <scope>NUCLEOTIDE SEQUENCE [LARGE SCALE GENOMIC DNA]</scope>
    <source>
        <strain evidence="3">cv. Shandingzi</strain>
        <tissue evidence="2">Leaves</tissue>
    </source>
</reference>
<dbReference type="AlphaFoldDB" id="A0A540LWR7"/>
<dbReference type="Pfam" id="PF07468">
    <property type="entry name" value="Agglutinin"/>
    <property type="match status" value="1"/>
</dbReference>
<keyword evidence="3" id="KW-1185">Reference proteome</keyword>
<dbReference type="Proteomes" id="UP000315295">
    <property type="component" value="Unassembled WGS sequence"/>
</dbReference>
<protein>
    <recommendedName>
        <fullName evidence="1">Agglutinin domain-containing protein</fullName>
    </recommendedName>
</protein>
<evidence type="ECO:0000313" key="2">
    <source>
        <dbReference type="EMBL" id="TQD90953.1"/>
    </source>
</evidence>
<name>A0A540LWR7_MALBA</name>
<proteinExistence type="predicted"/>
<dbReference type="PANTHER" id="PTHR39244:SF5">
    <property type="entry name" value="NATTERIN-3-LIKE"/>
    <property type="match status" value="1"/>
</dbReference>
<dbReference type="SUPFAM" id="SSF50382">
    <property type="entry name" value="Agglutinin"/>
    <property type="match status" value="2"/>
</dbReference>